<proteinExistence type="predicted"/>
<evidence type="ECO:0000313" key="4">
    <source>
        <dbReference type="Proteomes" id="UP001597480"/>
    </source>
</evidence>
<name>A0ABW5NTG1_9FLAO</name>
<feature type="chain" id="PRO_5045812245" evidence="1">
    <location>
        <begin position="20"/>
        <end position="162"/>
    </location>
</feature>
<feature type="domain" description="DUF4440" evidence="2">
    <location>
        <begin position="37"/>
        <end position="150"/>
    </location>
</feature>
<dbReference type="SUPFAM" id="SSF54427">
    <property type="entry name" value="NTF2-like"/>
    <property type="match status" value="1"/>
</dbReference>
<evidence type="ECO:0000313" key="3">
    <source>
        <dbReference type="EMBL" id="MFD2601102.1"/>
    </source>
</evidence>
<dbReference type="Pfam" id="PF14534">
    <property type="entry name" value="DUF4440"/>
    <property type="match status" value="1"/>
</dbReference>
<keyword evidence="4" id="KW-1185">Reference proteome</keyword>
<dbReference type="RefSeq" id="WP_379819729.1">
    <property type="nucleotide sequence ID" value="NZ_JBHUMD010000005.1"/>
</dbReference>
<evidence type="ECO:0000259" key="2">
    <source>
        <dbReference type="Pfam" id="PF14534"/>
    </source>
</evidence>
<organism evidence="3 4">
    <name type="scientific">Flavobacterium suzhouense</name>
    <dbReference type="NCBI Taxonomy" id="1529638"/>
    <lineage>
        <taxon>Bacteria</taxon>
        <taxon>Pseudomonadati</taxon>
        <taxon>Bacteroidota</taxon>
        <taxon>Flavobacteriia</taxon>
        <taxon>Flavobacteriales</taxon>
        <taxon>Flavobacteriaceae</taxon>
        <taxon>Flavobacterium</taxon>
    </lineage>
</organism>
<dbReference type="InterPro" id="IPR027843">
    <property type="entry name" value="DUF4440"/>
</dbReference>
<protein>
    <submittedName>
        <fullName evidence="3">Nuclear transport factor 2 family protein</fullName>
    </submittedName>
</protein>
<accession>A0ABW5NTG1</accession>
<sequence>MKKIYLLALIFGITASIHAQNEVYPSSSEVLTEKILNLDIKAFDAYNTCDVAAFRTYFTTDLEFYHDKGGYSKGIEIFIETFKANICNEPKPKVIRKTVKESLKVYPLEGYGAILMGDHDFYLIENGVEKKTGTAKFINMWLLENGSWKMSRVLSYEHKPSH</sequence>
<feature type="signal peptide" evidence="1">
    <location>
        <begin position="1"/>
        <end position="19"/>
    </location>
</feature>
<reference evidence="4" key="1">
    <citation type="journal article" date="2019" name="Int. J. Syst. Evol. Microbiol.">
        <title>The Global Catalogue of Microorganisms (GCM) 10K type strain sequencing project: providing services to taxonomists for standard genome sequencing and annotation.</title>
        <authorList>
            <consortium name="The Broad Institute Genomics Platform"/>
            <consortium name="The Broad Institute Genome Sequencing Center for Infectious Disease"/>
            <person name="Wu L."/>
            <person name="Ma J."/>
        </authorList>
    </citation>
    <scope>NUCLEOTIDE SEQUENCE [LARGE SCALE GENOMIC DNA]</scope>
    <source>
        <strain evidence="4">KCTC 42107</strain>
    </source>
</reference>
<dbReference type="Proteomes" id="UP001597480">
    <property type="component" value="Unassembled WGS sequence"/>
</dbReference>
<dbReference type="EMBL" id="JBHUMD010000005">
    <property type="protein sequence ID" value="MFD2601102.1"/>
    <property type="molecule type" value="Genomic_DNA"/>
</dbReference>
<comment type="caution">
    <text evidence="3">The sequence shown here is derived from an EMBL/GenBank/DDBJ whole genome shotgun (WGS) entry which is preliminary data.</text>
</comment>
<gene>
    <name evidence="3" type="ORF">ACFSR3_03460</name>
</gene>
<dbReference type="InterPro" id="IPR032710">
    <property type="entry name" value="NTF2-like_dom_sf"/>
</dbReference>
<dbReference type="Gene3D" id="3.10.450.50">
    <property type="match status" value="1"/>
</dbReference>
<keyword evidence="1" id="KW-0732">Signal</keyword>
<evidence type="ECO:0000256" key="1">
    <source>
        <dbReference type="SAM" id="SignalP"/>
    </source>
</evidence>